<dbReference type="InterPro" id="IPR042259">
    <property type="entry name" value="Raco-like_middle_sf"/>
</dbReference>
<dbReference type="InterPro" id="IPR036181">
    <property type="entry name" value="MIT_dom_sf"/>
</dbReference>
<comment type="caution">
    <text evidence="2">The sequence shown here is derived from an EMBL/GenBank/DDBJ whole genome shotgun (WGS) entry which is preliminary data.</text>
</comment>
<dbReference type="PANTHER" id="PTHR42895">
    <property type="entry name" value="IRON-SULFUR CLUSTER-BINDING PROTEIN-RELATED"/>
    <property type="match status" value="1"/>
</dbReference>
<dbReference type="InterPro" id="IPR041414">
    <property type="entry name" value="Raco-like_middle"/>
</dbReference>
<evidence type="ECO:0000259" key="1">
    <source>
        <dbReference type="Pfam" id="PF17651"/>
    </source>
</evidence>
<reference evidence="2" key="1">
    <citation type="journal article" date="2014" name="Front. Microbiol.">
        <title>High frequency of phylogenetically diverse reductive dehalogenase-homologous genes in deep subseafloor sedimentary metagenomes.</title>
        <authorList>
            <person name="Kawai M."/>
            <person name="Futagami T."/>
            <person name="Toyoda A."/>
            <person name="Takaki Y."/>
            <person name="Nishi S."/>
            <person name="Hori S."/>
            <person name="Arai W."/>
            <person name="Tsubouchi T."/>
            <person name="Morono Y."/>
            <person name="Uchiyama I."/>
            <person name="Ito T."/>
            <person name="Fujiyama A."/>
            <person name="Inagaki F."/>
            <person name="Takami H."/>
        </authorList>
    </citation>
    <scope>NUCLEOTIDE SEQUENCE</scope>
    <source>
        <strain evidence="2">Expedition CK06-06</strain>
    </source>
</reference>
<sequence>MERNEALAQEAVKYLSLAQRFEKEGHIEKAIEHYVVAADYLKSSGYLMQRIDEIYSRIEELKKFVKQEIFYRQEQSRAQVEQIQEQAFSLLDGAQKLESDGFFEDAIGQYMSAIRLLVQSGWTETQLKNLKSKITNLAGKLERQKIIQTQKEIESQQLETEPQVVGAFGKKKIKPSDIREATVVGNSVMHHIFLNIDPTYIGLSPYVPVIKRGLNLNSKDINLKISRGGKVYV</sequence>
<accession>X1CP13</accession>
<dbReference type="AlphaFoldDB" id="X1CP13"/>
<gene>
    <name evidence="2" type="ORF">S01H4_34236</name>
</gene>
<dbReference type="PANTHER" id="PTHR42895:SF2">
    <property type="entry name" value="IRON-SULFUR CLUSTER PROTEIN"/>
    <property type="match status" value="1"/>
</dbReference>
<feature type="non-terminal residue" evidence="2">
    <location>
        <position position="233"/>
    </location>
</feature>
<organism evidence="2">
    <name type="scientific">marine sediment metagenome</name>
    <dbReference type="NCBI Taxonomy" id="412755"/>
    <lineage>
        <taxon>unclassified sequences</taxon>
        <taxon>metagenomes</taxon>
        <taxon>ecological metagenomes</taxon>
    </lineage>
</organism>
<dbReference type="Pfam" id="PF17651">
    <property type="entry name" value="Raco_middle"/>
    <property type="match status" value="1"/>
</dbReference>
<dbReference type="EMBL" id="BART01018105">
    <property type="protein sequence ID" value="GAG85966.1"/>
    <property type="molecule type" value="Genomic_DNA"/>
</dbReference>
<dbReference type="SUPFAM" id="SSF116846">
    <property type="entry name" value="MIT domain"/>
    <property type="match status" value="2"/>
</dbReference>
<dbReference type="InterPro" id="IPR052911">
    <property type="entry name" value="Corrinoid_activation_enz"/>
</dbReference>
<feature type="domain" description="RACo-like middle region" evidence="1">
    <location>
        <begin position="167"/>
        <end position="233"/>
    </location>
</feature>
<evidence type="ECO:0000313" key="2">
    <source>
        <dbReference type="EMBL" id="GAG85966.1"/>
    </source>
</evidence>
<name>X1CP13_9ZZZZ</name>
<protein>
    <recommendedName>
        <fullName evidence="1">RACo-like middle region domain-containing protein</fullName>
    </recommendedName>
</protein>
<dbReference type="Gene3D" id="3.30.420.480">
    <property type="entry name" value="Domain of unknown function (DUF4445)"/>
    <property type="match status" value="1"/>
</dbReference>
<proteinExistence type="predicted"/>